<keyword evidence="4" id="KW-1185">Reference proteome</keyword>
<dbReference type="EMBL" id="LOBU02000021">
    <property type="protein sequence ID" value="OKA04637.1"/>
    <property type="molecule type" value="Genomic_DNA"/>
</dbReference>
<accession>A0A154MAJ9</accession>
<reference evidence="1 3" key="1">
    <citation type="submission" date="2015-12" db="EMBL/GenBank/DDBJ databases">
        <title>Amycolatopsis regifaucium genome sequencing and assembly.</title>
        <authorList>
            <person name="Mayilraj S."/>
        </authorList>
    </citation>
    <scope>NUCLEOTIDE SEQUENCE [LARGE SCALE GENOMIC DNA]</scope>
    <source>
        <strain evidence="1 3">GY080</strain>
    </source>
</reference>
<evidence type="ECO:0000313" key="4">
    <source>
        <dbReference type="Proteomes" id="UP000186883"/>
    </source>
</evidence>
<dbReference type="Proteomes" id="UP000186883">
    <property type="component" value="Unassembled WGS sequence"/>
</dbReference>
<dbReference type="Proteomes" id="UP000076321">
    <property type="component" value="Unassembled WGS sequence"/>
</dbReference>
<comment type="caution">
    <text evidence="1">The sequence shown here is derived from an EMBL/GenBank/DDBJ whole genome shotgun (WGS) entry which is preliminary data.</text>
</comment>
<reference evidence="2 4" key="2">
    <citation type="submission" date="2016-11" db="EMBL/GenBank/DDBJ databases">
        <title>Genome sequencing of Amycolatopsis regifaucium.</title>
        <authorList>
            <person name="Mayilraj S."/>
            <person name="Kaur N."/>
        </authorList>
    </citation>
    <scope>NUCLEOTIDE SEQUENCE [LARGE SCALE GENOMIC DNA]</scope>
    <source>
        <strain evidence="2 4">GY080</strain>
    </source>
</reference>
<name>A0A154MAJ9_9PSEU</name>
<proteinExistence type="predicted"/>
<sequence>MYDAIAVKLHKELDKLTTDVCAVPHAFTMNPALWDRQERDSIDGLKRLRVAVPALTELVALLTELVEFLAPVRVGKQRELQAVKDLIPFYDFTGVQSPMLVEIARNLPNVPVVSVEMATYLKNFNVFFCVHPLDARHAVENELNGQALNWTEQDGRLIPANEARDLPGGVEFPVWSGTTIQ</sequence>
<dbReference type="EMBL" id="LQCI01000034">
    <property type="protein sequence ID" value="KZB81373.1"/>
    <property type="molecule type" value="Genomic_DNA"/>
</dbReference>
<evidence type="ECO:0000313" key="2">
    <source>
        <dbReference type="EMBL" id="OKA04637.1"/>
    </source>
</evidence>
<evidence type="ECO:0000313" key="3">
    <source>
        <dbReference type="Proteomes" id="UP000076321"/>
    </source>
</evidence>
<protein>
    <submittedName>
        <fullName evidence="1">Uncharacterized protein</fullName>
    </submittedName>
</protein>
<organism evidence="1 3">
    <name type="scientific">Amycolatopsis regifaucium</name>
    <dbReference type="NCBI Taxonomy" id="546365"/>
    <lineage>
        <taxon>Bacteria</taxon>
        <taxon>Bacillati</taxon>
        <taxon>Actinomycetota</taxon>
        <taxon>Actinomycetes</taxon>
        <taxon>Pseudonocardiales</taxon>
        <taxon>Pseudonocardiaceae</taxon>
        <taxon>Amycolatopsis</taxon>
    </lineage>
</organism>
<gene>
    <name evidence="2" type="ORF">ATP06_0229980</name>
    <name evidence="1" type="ORF">AVL48_04965</name>
</gene>
<evidence type="ECO:0000313" key="1">
    <source>
        <dbReference type="EMBL" id="KZB81373.1"/>
    </source>
</evidence>
<dbReference type="AlphaFoldDB" id="A0A154MAJ9"/>